<keyword evidence="4" id="KW-1185">Reference proteome</keyword>
<evidence type="ECO:0000313" key="4">
    <source>
        <dbReference type="Proteomes" id="UP001241603"/>
    </source>
</evidence>
<reference evidence="3 4" key="1">
    <citation type="submission" date="2023-07" db="EMBL/GenBank/DDBJ databases">
        <title>Genomic Encyclopedia of Type Strains, Phase IV (KMG-IV): sequencing the most valuable type-strain genomes for metagenomic binning, comparative biology and taxonomic classification.</title>
        <authorList>
            <person name="Goeker M."/>
        </authorList>
    </citation>
    <scope>NUCLEOTIDE SEQUENCE [LARGE SCALE GENOMIC DNA]</scope>
    <source>
        <strain evidence="3 4">B6-8</strain>
    </source>
</reference>
<comment type="caution">
    <text evidence="3">The sequence shown here is derived from an EMBL/GenBank/DDBJ whole genome shotgun (WGS) entry which is preliminary data.</text>
</comment>
<dbReference type="InterPro" id="IPR046454">
    <property type="entry name" value="GpA_endonuclease"/>
</dbReference>
<proteinExistence type="predicted"/>
<evidence type="ECO:0000313" key="3">
    <source>
        <dbReference type="EMBL" id="MDQ0439067.1"/>
    </source>
</evidence>
<organism evidence="3 4">
    <name type="scientific">Kaistia dalseonensis</name>
    <dbReference type="NCBI Taxonomy" id="410840"/>
    <lineage>
        <taxon>Bacteria</taxon>
        <taxon>Pseudomonadati</taxon>
        <taxon>Pseudomonadota</taxon>
        <taxon>Alphaproteobacteria</taxon>
        <taxon>Hyphomicrobiales</taxon>
        <taxon>Kaistiaceae</taxon>
        <taxon>Kaistia</taxon>
    </lineage>
</organism>
<accession>A0ABU0H9U1</accession>
<feature type="region of interest" description="Disordered" evidence="1">
    <location>
        <begin position="375"/>
        <end position="410"/>
    </location>
</feature>
<protein>
    <submittedName>
        <fullName evidence="3">Phage terminase large subunit GpA-like protein</fullName>
    </submittedName>
</protein>
<feature type="compositionally biased region" description="Basic and acidic residues" evidence="1">
    <location>
        <begin position="387"/>
        <end position="403"/>
    </location>
</feature>
<sequence>MGEHLPETASICCPACGVLWSEGDRVRALTGLADLPDHGWRQTRAFSCCGERQEPELWDRQGRSLCRTCGKRPAYGGHAGFVISKLLSIRHRLPDLVTEFITAQGDPELLKKFVNTALAELWKPAGRETLDGSGLIARAETYGPEDLPNEVMVITGFADVQGDRLEVQLVAWGPDEESWPFLYEVISQDPAQPAAWKELDALLKRKFKRRDGRVLRVAAFGIDTGGHHGTQVFAFCKARRRRRIFATKGVAGQRPIWPNQGRKAKTGDLFWPVGVDGAKDAIYGRLKIEAPDEPGGRKPGLIHFPTEPGFGPDYFEQLTSERREIRKRNGRPYAIWILPEGKRNEALDTFVGALAVRKSLPRRIDAALEYDLAPEAAETEAEAEPAPPKKERPASPGRIERQRGWLQSRR</sequence>
<evidence type="ECO:0000259" key="2">
    <source>
        <dbReference type="Pfam" id="PF20454"/>
    </source>
</evidence>
<evidence type="ECO:0000256" key="1">
    <source>
        <dbReference type="SAM" id="MobiDB-lite"/>
    </source>
</evidence>
<dbReference type="Pfam" id="PF20454">
    <property type="entry name" value="GpA_nuclease"/>
    <property type="match status" value="1"/>
</dbReference>
<name>A0ABU0H9U1_9HYPH</name>
<dbReference type="Proteomes" id="UP001241603">
    <property type="component" value="Unassembled WGS sequence"/>
</dbReference>
<feature type="domain" description="Terminase large subunit GpA endonuclease" evidence="2">
    <location>
        <begin position="78"/>
        <end position="359"/>
    </location>
</feature>
<gene>
    <name evidence="3" type="ORF">QO014_003468</name>
</gene>
<dbReference type="EMBL" id="JAUSVO010000005">
    <property type="protein sequence ID" value="MDQ0439067.1"/>
    <property type="molecule type" value="Genomic_DNA"/>
</dbReference>